<dbReference type="Proteomes" id="UP001055879">
    <property type="component" value="Linkage Group LG01"/>
</dbReference>
<reference evidence="1 2" key="2">
    <citation type="journal article" date="2022" name="Mol. Ecol. Resour.">
        <title>The genomes of chicory, endive, great burdock and yacon provide insights into Asteraceae paleo-polyploidization history and plant inulin production.</title>
        <authorList>
            <person name="Fan W."/>
            <person name="Wang S."/>
            <person name="Wang H."/>
            <person name="Wang A."/>
            <person name="Jiang F."/>
            <person name="Liu H."/>
            <person name="Zhao H."/>
            <person name="Xu D."/>
            <person name="Zhang Y."/>
        </authorList>
    </citation>
    <scope>NUCLEOTIDE SEQUENCE [LARGE SCALE GENOMIC DNA]</scope>
    <source>
        <strain evidence="2">cv. Niubang</strain>
    </source>
</reference>
<dbReference type="EMBL" id="CM042047">
    <property type="protein sequence ID" value="KAI3771445.1"/>
    <property type="molecule type" value="Genomic_DNA"/>
</dbReference>
<keyword evidence="2" id="KW-1185">Reference proteome</keyword>
<proteinExistence type="predicted"/>
<protein>
    <submittedName>
        <fullName evidence="1">Uncharacterized protein</fullName>
    </submittedName>
</protein>
<evidence type="ECO:0000313" key="1">
    <source>
        <dbReference type="EMBL" id="KAI3771445.1"/>
    </source>
</evidence>
<reference evidence="2" key="1">
    <citation type="journal article" date="2022" name="Mol. Ecol. Resour.">
        <title>The genomes of chicory, endive, great burdock and yacon provide insights into Asteraceae palaeo-polyploidization history and plant inulin production.</title>
        <authorList>
            <person name="Fan W."/>
            <person name="Wang S."/>
            <person name="Wang H."/>
            <person name="Wang A."/>
            <person name="Jiang F."/>
            <person name="Liu H."/>
            <person name="Zhao H."/>
            <person name="Xu D."/>
            <person name="Zhang Y."/>
        </authorList>
    </citation>
    <scope>NUCLEOTIDE SEQUENCE [LARGE SCALE GENOMIC DNA]</scope>
    <source>
        <strain evidence="2">cv. Niubang</strain>
    </source>
</reference>
<sequence>MVLRRFALAGNLLPKGLLWPTISPWSFALAEDFLPGALLWLEEWCSSLIYRLFVGLSFLDGGFKGAFATC</sequence>
<name>A0ACB9FKW0_ARCLA</name>
<organism evidence="1 2">
    <name type="scientific">Arctium lappa</name>
    <name type="common">Greater burdock</name>
    <name type="synonym">Lappa major</name>
    <dbReference type="NCBI Taxonomy" id="4217"/>
    <lineage>
        <taxon>Eukaryota</taxon>
        <taxon>Viridiplantae</taxon>
        <taxon>Streptophyta</taxon>
        <taxon>Embryophyta</taxon>
        <taxon>Tracheophyta</taxon>
        <taxon>Spermatophyta</taxon>
        <taxon>Magnoliopsida</taxon>
        <taxon>eudicotyledons</taxon>
        <taxon>Gunneridae</taxon>
        <taxon>Pentapetalae</taxon>
        <taxon>asterids</taxon>
        <taxon>campanulids</taxon>
        <taxon>Asterales</taxon>
        <taxon>Asteraceae</taxon>
        <taxon>Carduoideae</taxon>
        <taxon>Cardueae</taxon>
        <taxon>Arctiinae</taxon>
        <taxon>Arctium</taxon>
    </lineage>
</organism>
<accession>A0ACB9FKW0</accession>
<comment type="caution">
    <text evidence="1">The sequence shown here is derived from an EMBL/GenBank/DDBJ whole genome shotgun (WGS) entry which is preliminary data.</text>
</comment>
<evidence type="ECO:0000313" key="2">
    <source>
        <dbReference type="Proteomes" id="UP001055879"/>
    </source>
</evidence>
<gene>
    <name evidence="1" type="ORF">L6452_02609</name>
</gene>